<reference evidence="2" key="1">
    <citation type="journal article" date="2020" name="Fungal Divers.">
        <title>Resolving the Mortierellaceae phylogeny through synthesis of multi-gene phylogenetics and phylogenomics.</title>
        <authorList>
            <person name="Vandepol N."/>
            <person name="Liber J."/>
            <person name="Desiro A."/>
            <person name="Na H."/>
            <person name="Kennedy M."/>
            <person name="Barry K."/>
            <person name="Grigoriev I.V."/>
            <person name="Miller A.N."/>
            <person name="O'Donnell K."/>
            <person name="Stajich J.E."/>
            <person name="Bonito G."/>
        </authorList>
    </citation>
    <scope>NUCLEOTIDE SEQUENCE</scope>
    <source>
        <strain evidence="2">NRRL 28262</strain>
    </source>
</reference>
<keyword evidence="3" id="KW-1185">Reference proteome</keyword>
<sequence>MEPSSSPSAGEDPNVCIRFWLGPTNLGILRPHLDVMKEHPVVIEQRDFRFDVYGRPADVANAIAFSFLLPTNNTDSSPQESTAATGPSADVVPQRTFTVNPADRKTDYDLALEHFFGKRNSKEQAVTEMQEPAPWSVVILLSMPFRVIQYLMLVSHGFRTYLVEEPNLEACGRQGISQERLKVIAQPAGLVVAVNNIQLPRLESNPEESPVWLQTDDRKALRAILLGVGKALAQEPVRRVILKGLGQEELALRKSWDGVLDQTYTSGATPNEREWVMDNRTSRQENLAPTEPVIWSEPSVDDRRLQYEKSLGTPTQRRPPPERARHSLRRVSSVSKLIAYFQAIEIVTGAK</sequence>
<protein>
    <submittedName>
        <fullName evidence="2">Uncharacterized protein</fullName>
    </submittedName>
</protein>
<organism evidence="2 3">
    <name type="scientific">Linnemannia exigua</name>
    <dbReference type="NCBI Taxonomy" id="604196"/>
    <lineage>
        <taxon>Eukaryota</taxon>
        <taxon>Fungi</taxon>
        <taxon>Fungi incertae sedis</taxon>
        <taxon>Mucoromycota</taxon>
        <taxon>Mortierellomycotina</taxon>
        <taxon>Mortierellomycetes</taxon>
        <taxon>Mortierellales</taxon>
        <taxon>Mortierellaceae</taxon>
        <taxon>Linnemannia</taxon>
    </lineage>
</organism>
<dbReference type="Proteomes" id="UP001194580">
    <property type="component" value="Unassembled WGS sequence"/>
</dbReference>
<evidence type="ECO:0000256" key="1">
    <source>
        <dbReference type="SAM" id="MobiDB-lite"/>
    </source>
</evidence>
<dbReference type="EMBL" id="JAAAIL010001197">
    <property type="protein sequence ID" value="KAG0271218.1"/>
    <property type="molecule type" value="Genomic_DNA"/>
</dbReference>
<dbReference type="AlphaFoldDB" id="A0AAD4D7H2"/>
<evidence type="ECO:0000313" key="2">
    <source>
        <dbReference type="EMBL" id="KAG0271218.1"/>
    </source>
</evidence>
<evidence type="ECO:0000313" key="3">
    <source>
        <dbReference type="Proteomes" id="UP001194580"/>
    </source>
</evidence>
<gene>
    <name evidence="2" type="ORF">BGZ95_000981</name>
</gene>
<accession>A0AAD4D7H2</accession>
<name>A0AAD4D7H2_9FUNG</name>
<feature type="region of interest" description="Disordered" evidence="1">
    <location>
        <begin position="309"/>
        <end position="328"/>
    </location>
</feature>
<comment type="caution">
    <text evidence="2">The sequence shown here is derived from an EMBL/GenBank/DDBJ whole genome shotgun (WGS) entry which is preliminary data.</text>
</comment>
<proteinExistence type="predicted"/>